<dbReference type="GO" id="GO:0005886">
    <property type="term" value="C:plasma membrane"/>
    <property type="evidence" value="ECO:0007669"/>
    <property type="project" value="UniProtKB-SubCell"/>
</dbReference>
<feature type="transmembrane region" description="Helical" evidence="7">
    <location>
        <begin position="170"/>
        <end position="192"/>
    </location>
</feature>
<feature type="compositionally biased region" description="Basic and acidic residues" evidence="6">
    <location>
        <begin position="318"/>
        <end position="329"/>
    </location>
</feature>
<feature type="region of interest" description="Disordered" evidence="6">
    <location>
        <begin position="311"/>
        <end position="341"/>
    </location>
</feature>
<evidence type="ECO:0000256" key="4">
    <source>
        <dbReference type="ARBA" id="ARBA00022989"/>
    </source>
</evidence>
<dbReference type="RefSeq" id="WP_153983174.1">
    <property type="nucleotide sequence ID" value="NZ_BAAANZ010000031.1"/>
</dbReference>
<feature type="transmembrane region" description="Helical" evidence="7">
    <location>
        <begin position="250"/>
        <end position="272"/>
    </location>
</feature>
<evidence type="ECO:0000256" key="3">
    <source>
        <dbReference type="ARBA" id="ARBA00022692"/>
    </source>
</evidence>
<feature type="transmembrane region" description="Helical" evidence="7">
    <location>
        <begin position="213"/>
        <end position="230"/>
    </location>
</feature>
<dbReference type="Proteomes" id="UP000552883">
    <property type="component" value="Unassembled WGS sequence"/>
</dbReference>
<evidence type="ECO:0000256" key="1">
    <source>
        <dbReference type="ARBA" id="ARBA00004651"/>
    </source>
</evidence>
<evidence type="ECO:0000256" key="5">
    <source>
        <dbReference type="ARBA" id="ARBA00023136"/>
    </source>
</evidence>
<feature type="transmembrane region" description="Helical" evidence="7">
    <location>
        <begin position="81"/>
        <end position="103"/>
    </location>
</feature>
<reference evidence="8 9" key="1">
    <citation type="submission" date="2020-08" db="EMBL/GenBank/DDBJ databases">
        <title>Sequencing the genomes of 1000 actinobacteria strains.</title>
        <authorList>
            <person name="Klenk H.-P."/>
        </authorList>
    </citation>
    <scope>NUCLEOTIDE SEQUENCE [LARGE SCALE GENOMIC DNA]</scope>
    <source>
        <strain evidence="8 9">DSM 23889</strain>
    </source>
</reference>
<evidence type="ECO:0000313" key="9">
    <source>
        <dbReference type="Proteomes" id="UP000552883"/>
    </source>
</evidence>
<name>A0A840X7A8_9MICO</name>
<keyword evidence="4 7" id="KW-1133">Transmembrane helix</keyword>
<feature type="transmembrane region" description="Helical" evidence="7">
    <location>
        <begin position="138"/>
        <end position="158"/>
    </location>
</feature>
<dbReference type="InterPro" id="IPR019108">
    <property type="entry name" value="Caa3_assmbl_CtaG-rel"/>
</dbReference>
<evidence type="ECO:0000256" key="7">
    <source>
        <dbReference type="SAM" id="Phobius"/>
    </source>
</evidence>
<sequence length="341" mass="36968">MSLVNTPLPPPGLGEFLGVSATSSFVMPIAAAVLAVAYLMAAVGLWVRGRRWSIARTISFIVGCVLVALTTGLSLDDYSQVMLSVFMFEQLTLMMLVPPLLVLGSPIRLMLRSVPHRGLGRLVLVAGLSSLRSRLLRWVLHPVVSVLLFLLLFYGLYLGDLVDPILALPAGHVSLEVVFLVAGILFAIPIVSDDPVPIRMTYPARALDLSAEVALHAFFGVFLMISPTLITDHFANPPASLAIDPLVDQGIAGGLAWSYGEGPTVLILLYILHRWFRDDTRKAEAADVRADQFGDPDLDAYNDYLARLRGRGHKREHSGRGGDDLRVNDTDSSPTPKGGPQ</sequence>
<keyword evidence="5 7" id="KW-0472">Membrane</keyword>
<feature type="transmembrane region" description="Helical" evidence="7">
    <location>
        <begin position="54"/>
        <end position="75"/>
    </location>
</feature>
<keyword evidence="2" id="KW-1003">Cell membrane</keyword>
<keyword evidence="3 7" id="KW-0812">Transmembrane</keyword>
<comment type="subcellular location">
    <subcellularLocation>
        <location evidence="1">Cell membrane</location>
        <topology evidence="1">Multi-pass membrane protein</topology>
    </subcellularLocation>
</comment>
<feature type="transmembrane region" description="Helical" evidence="7">
    <location>
        <begin position="25"/>
        <end position="47"/>
    </location>
</feature>
<organism evidence="8 9">
    <name type="scientific">Microcella frigidaquae</name>
    <dbReference type="NCBI Taxonomy" id="424758"/>
    <lineage>
        <taxon>Bacteria</taxon>
        <taxon>Bacillati</taxon>
        <taxon>Actinomycetota</taxon>
        <taxon>Actinomycetes</taxon>
        <taxon>Micrococcales</taxon>
        <taxon>Microbacteriaceae</taxon>
        <taxon>Microcella</taxon>
    </lineage>
</organism>
<proteinExistence type="predicted"/>
<evidence type="ECO:0000313" key="8">
    <source>
        <dbReference type="EMBL" id="MBB5618270.1"/>
    </source>
</evidence>
<dbReference type="EMBL" id="JACHBS010000001">
    <property type="protein sequence ID" value="MBB5618270.1"/>
    <property type="molecule type" value="Genomic_DNA"/>
</dbReference>
<dbReference type="OrthoDB" id="5241646at2"/>
<dbReference type="Pfam" id="PF09678">
    <property type="entry name" value="Caa3_CtaG"/>
    <property type="match status" value="1"/>
</dbReference>
<comment type="caution">
    <text evidence="8">The sequence shown here is derived from an EMBL/GenBank/DDBJ whole genome shotgun (WGS) entry which is preliminary data.</text>
</comment>
<protein>
    <submittedName>
        <fullName evidence="8">Putative membrane protein</fullName>
    </submittedName>
</protein>
<evidence type="ECO:0000256" key="6">
    <source>
        <dbReference type="SAM" id="MobiDB-lite"/>
    </source>
</evidence>
<gene>
    <name evidence="8" type="ORF">BJ959_001766</name>
</gene>
<keyword evidence="9" id="KW-1185">Reference proteome</keyword>
<dbReference type="AlphaFoldDB" id="A0A840X7A8"/>
<accession>A0A840X7A8</accession>
<evidence type="ECO:0000256" key="2">
    <source>
        <dbReference type="ARBA" id="ARBA00022475"/>
    </source>
</evidence>